<gene>
    <name evidence="2" type="ORF">B0W44_13645</name>
</gene>
<dbReference type="KEGG" id="ntr:B0W44_13645"/>
<dbReference type="SMART" id="SM00450">
    <property type="entry name" value="RHOD"/>
    <property type="match status" value="1"/>
</dbReference>
<dbReference type="STRING" id="1471761.B0W44_13645"/>
<evidence type="ECO:0000313" key="2">
    <source>
        <dbReference type="EMBL" id="AQS56642.1"/>
    </source>
</evidence>
<dbReference type="PANTHER" id="PTHR43031">
    <property type="entry name" value="FAD-DEPENDENT OXIDOREDUCTASE"/>
    <property type="match status" value="1"/>
</dbReference>
<dbReference type="SUPFAM" id="SSF52821">
    <property type="entry name" value="Rhodanese/Cell cycle control phosphatase"/>
    <property type="match status" value="1"/>
</dbReference>
<dbReference type="Proteomes" id="UP000188603">
    <property type="component" value="Chromosome"/>
</dbReference>
<sequence length="109" mass="12689">MQRIEPVEFARKYRNGELRDVLLLDVRETEEWETYRLDEALNIPLETLPDNVSRLEPERLTYVFCAHGVRSQYACEFLQRSGFERVVNVNGGLAAVIHYLEGSDRDTLS</sequence>
<dbReference type="InterPro" id="IPR001763">
    <property type="entry name" value="Rhodanese-like_dom"/>
</dbReference>
<name>A0A1U9K9C9_9BACL</name>
<dbReference type="OrthoDB" id="9800872at2"/>
<reference evidence="2 3" key="1">
    <citation type="journal article" date="2015" name="Int. J. Syst. Evol. Microbiol.">
        <title>Novibacillus thermophilus gen. nov., sp. nov., a Gram-staining-negative and moderately thermophilic member of the family Thermoactinomycetaceae.</title>
        <authorList>
            <person name="Yang G."/>
            <person name="Chen J."/>
            <person name="Zhou S."/>
        </authorList>
    </citation>
    <scope>NUCLEOTIDE SEQUENCE [LARGE SCALE GENOMIC DNA]</scope>
    <source>
        <strain evidence="2 3">SG-1</strain>
    </source>
</reference>
<dbReference type="InterPro" id="IPR036873">
    <property type="entry name" value="Rhodanese-like_dom_sf"/>
</dbReference>
<proteinExistence type="predicted"/>
<dbReference type="RefSeq" id="WP_077720502.1">
    <property type="nucleotide sequence ID" value="NZ_CP019699.1"/>
</dbReference>
<evidence type="ECO:0000259" key="1">
    <source>
        <dbReference type="PROSITE" id="PS50206"/>
    </source>
</evidence>
<dbReference type="Pfam" id="PF00581">
    <property type="entry name" value="Rhodanese"/>
    <property type="match status" value="1"/>
</dbReference>
<dbReference type="Gene3D" id="3.40.250.10">
    <property type="entry name" value="Rhodanese-like domain"/>
    <property type="match status" value="1"/>
</dbReference>
<evidence type="ECO:0000313" key="3">
    <source>
        <dbReference type="Proteomes" id="UP000188603"/>
    </source>
</evidence>
<dbReference type="PANTHER" id="PTHR43031:SF17">
    <property type="entry name" value="SULFURTRANSFERASE YTWF-RELATED"/>
    <property type="match status" value="1"/>
</dbReference>
<dbReference type="InterPro" id="IPR050229">
    <property type="entry name" value="GlpE_sulfurtransferase"/>
</dbReference>
<feature type="domain" description="Rhodanese" evidence="1">
    <location>
        <begin position="17"/>
        <end position="104"/>
    </location>
</feature>
<accession>A0A1U9K9C9</accession>
<dbReference type="PROSITE" id="PS50206">
    <property type="entry name" value="RHODANESE_3"/>
    <property type="match status" value="1"/>
</dbReference>
<dbReference type="EMBL" id="CP019699">
    <property type="protein sequence ID" value="AQS56642.1"/>
    <property type="molecule type" value="Genomic_DNA"/>
</dbReference>
<dbReference type="AlphaFoldDB" id="A0A1U9K9C9"/>
<organism evidence="2 3">
    <name type="scientific">Novibacillus thermophilus</name>
    <dbReference type="NCBI Taxonomy" id="1471761"/>
    <lineage>
        <taxon>Bacteria</taxon>
        <taxon>Bacillati</taxon>
        <taxon>Bacillota</taxon>
        <taxon>Bacilli</taxon>
        <taxon>Bacillales</taxon>
        <taxon>Thermoactinomycetaceae</taxon>
        <taxon>Novibacillus</taxon>
    </lineage>
</organism>
<protein>
    <recommendedName>
        <fullName evidence="1">Rhodanese domain-containing protein</fullName>
    </recommendedName>
</protein>
<keyword evidence="3" id="KW-1185">Reference proteome</keyword>